<dbReference type="InterPro" id="IPR000264">
    <property type="entry name" value="ALB/AFP/VDB"/>
</dbReference>
<dbReference type="InterPro" id="IPR021177">
    <property type="entry name" value="Serum_albumin/AFP/Afamin"/>
</dbReference>
<dbReference type="PANTHER" id="PTHR11385:SF14">
    <property type="entry name" value="AFAMIN"/>
    <property type="match status" value="1"/>
</dbReference>
<feature type="disulfide bond" evidence="7">
    <location>
        <begin position="152"/>
        <end position="197"/>
    </location>
</feature>
<feature type="binding site" evidence="6">
    <location>
        <position position="278"/>
    </location>
    <ligand>
        <name>Zn(2+)</name>
        <dbReference type="ChEBI" id="CHEBI:29105"/>
    </ligand>
</feature>
<evidence type="ECO:0000313" key="10">
    <source>
        <dbReference type="Proteomes" id="UP001066276"/>
    </source>
</evidence>
<keyword evidence="4" id="KW-0677">Repeat</keyword>
<dbReference type="PIRSF" id="PIRSF002520">
    <property type="entry name" value="Serum_albumin_subgroup"/>
    <property type="match status" value="1"/>
</dbReference>
<feature type="domain" description="Albumin" evidence="8">
    <location>
        <begin position="409"/>
        <end position="605"/>
    </location>
</feature>
<feature type="disulfide bond" evidence="7">
    <location>
        <begin position="80"/>
        <end position="89"/>
    </location>
</feature>
<evidence type="ECO:0000313" key="9">
    <source>
        <dbReference type="EMBL" id="KAJ1205991.1"/>
    </source>
</evidence>
<keyword evidence="6" id="KW-0862">Zinc</keyword>
<keyword evidence="3" id="KW-0732">Signal</keyword>
<dbReference type="GO" id="GO:0046872">
    <property type="term" value="F:metal ion binding"/>
    <property type="evidence" value="ECO:0007669"/>
    <property type="project" value="UniProtKB-KW"/>
</dbReference>
<organism evidence="9 10">
    <name type="scientific">Pleurodeles waltl</name>
    <name type="common">Iberian ribbed newt</name>
    <dbReference type="NCBI Taxonomy" id="8319"/>
    <lineage>
        <taxon>Eukaryota</taxon>
        <taxon>Metazoa</taxon>
        <taxon>Chordata</taxon>
        <taxon>Craniata</taxon>
        <taxon>Vertebrata</taxon>
        <taxon>Euteleostomi</taxon>
        <taxon>Amphibia</taxon>
        <taxon>Batrachia</taxon>
        <taxon>Caudata</taxon>
        <taxon>Salamandroidea</taxon>
        <taxon>Salamandridae</taxon>
        <taxon>Pleurodelinae</taxon>
        <taxon>Pleurodeles</taxon>
    </lineage>
</organism>
<reference evidence="9" key="1">
    <citation type="journal article" date="2022" name="bioRxiv">
        <title>Sequencing and chromosome-scale assembly of the giantPleurodeles waltlgenome.</title>
        <authorList>
            <person name="Brown T."/>
            <person name="Elewa A."/>
            <person name="Iarovenko S."/>
            <person name="Subramanian E."/>
            <person name="Araus A.J."/>
            <person name="Petzold A."/>
            <person name="Susuki M."/>
            <person name="Suzuki K.-i.T."/>
            <person name="Hayashi T."/>
            <person name="Toyoda A."/>
            <person name="Oliveira C."/>
            <person name="Osipova E."/>
            <person name="Leigh N.D."/>
            <person name="Simon A."/>
            <person name="Yun M.H."/>
        </authorList>
    </citation>
    <scope>NUCLEOTIDE SEQUENCE</scope>
    <source>
        <strain evidence="9">20211129_DDA</strain>
        <tissue evidence="9">Liver</tissue>
    </source>
</reference>
<dbReference type="AlphaFoldDB" id="A0AAV7VZY8"/>
<evidence type="ECO:0000256" key="3">
    <source>
        <dbReference type="ARBA" id="ARBA00022729"/>
    </source>
</evidence>
<feature type="disulfide bond" evidence="7">
    <location>
        <begin position="117"/>
        <end position="128"/>
    </location>
</feature>
<dbReference type="PRINTS" id="PR00802">
    <property type="entry name" value="SERUMALBUMIN"/>
</dbReference>
<feature type="disulfide bond" evidence="7">
    <location>
        <begin position="421"/>
        <end position="467"/>
    </location>
</feature>
<evidence type="ECO:0000256" key="6">
    <source>
        <dbReference type="PIRSR" id="PIRSR002520-1"/>
    </source>
</evidence>
<evidence type="ECO:0000256" key="1">
    <source>
        <dbReference type="ARBA" id="ARBA00004613"/>
    </source>
</evidence>
<feature type="binding site" evidence="6">
    <location>
        <position position="278"/>
    </location>
    <ligand>
        <name>Ca(2+)</name>
        <dbReference type="ChEBI" id="CHEBI:29108"/>
        <label>1</label>
    </ligand>
</feature>
<evidence type="ECO:0000256" key="2">
    <source>
        <dbReference type="ARBA" id="ARBA00022525"/>
    </source>
</evidence>
<feature type="disulfide bond" evidence="7">
    <location>
        <begin position="389"/>
        <end position="398"/>
    </location>
</feature>
<feature type="disulfide bond" evidence="7">
    <location>
        <begin position="229"/>
        <end position="275"/>
    </location>
</feature>
<dbReference type="InterPro" id="IPR020858">
    <property type="entry name" value="Serum_albumin-like"/>
</dbReference>
<dbReference type="Pfam" id="PF00273">
    <property type="entry name" value="Serum_albumin"/>
    <property type="match status" value="3"/>
</dbReference>
<dbReference type="PANTHER" id="PTHR11385">
    <property type="entry name" value="SERUM ALBUMIN-RELATED"/>
    <property type="match status" value="1"/>
</dbReference>
<dbReference type="FunFam" id="1.10.246.10:FF:000002">
    <property type="entry name" value="Serum albumin"/>
    <property type="match status" value="1"/>
</dbReference>
<gene>
    <name evidence="9" type="ORF">NDU88_001408</name>
</gene>
<dbReference type="SUPFAM" id="SSF48552">
    <property type="entry name" value="Serum albumin-like"/>
    <property type="match status" value="3"/>
</dbReference>
<keyword evidence="2" id="KW-0964">Secreted</keyword>
<dbReference type="SMART" id="SM00103">
    <property type="entry name" value="ALBUMIN"/>
    <property type="match status" value="3"/>
</dbReference>
<dbReference type="InterPro" id="IPR014760">
    <property type="entry name" value="Serum_albumin_N"/>
</dbReference>
<dbReference type="PRINTS" id="PR00803">
    <property type="entry name" value="AFETOPROTEIN"/>
</dbReference>
<feature type="disulfide bond" evidence="7">
    <location>
        <begin position="307"/>
        <end position="318"/>
    </location>
</feature>
<keyword evidence="5 7" id="KW-1015">Disulfide bond</keyword>
<evidence type="ECO:0000256" key="7">
    <source>
        <dbReference type="PIRSR" id="PIRSR002520-2"/>
    </source>
</evidence>
<evidence type="ECO:0000259" key="8">
    <source>
        <dbReference type="PROSITE" id="PS51438"/>
    </source>
</evidence>
<keyword evidence="6" id="KW-0106">Calcium</keyword>
<feature type="disulfide bond" evidence="7">
    <location>
        <begin position="102"/>
        <end position="118"/>
    </location>
</feature>
<evidence type="ECO:0000256" key="4">
    <source>
        <dbReference type="ARBA" id="ARBA00022737"/>
    </source>
</evidence>
<feature type="disulfide bond" evidence="7">
    <location>
        <begin position="196"/>
        <end position="206"/>
    </location>
</feature>
<name>A0AAV7VZY8_PLEWA</name>
<feature type="disulfide bond" evidence="7">
    <location>
        <begin position="543"/>
        <end position="587"/>
    </location>
</feature>
<feature type="disulfide bond" evidence="7">
    <location>
        <begin position="505"/>
        <end position="516"/>
    </location>
</feature>
<feature type="disulfide bond" evidence="7">
    <location>
        <begin position="294"/>
        <end position="308"/>
    </location>
</feature>
<feature type="disulfide bond" evidence="7">
    <location>
        <begin position="274"/>
        <end position="282"/>
    </location>
</feature>
<comment type="caution">
    <text evidence="9">The sequence shown here is derived from an EMBL/GenBank/DDBJ whole genome shotgun (WGS) entry which is preliminary data.</text>
</comment>
<dbReference type="GO" id="GO:0005737">
    <property type="term" value="C:cytoplasm"/>
    <property type="evidence" value="ECO:0007669"/>
    <property type="project" value="TreeGrafter"/>
</dbReference>
<dbReference type="GO" id="GO:0072562">
    <property type="term" value="C:blood microparticle"/>
    <property type="evidence" value="ECO:0007669"/>
    <property type="project" value="TreeGrafter"/>
</dbReference>
<evidence type="ECO:0000256" key="5">
    <source>
        <dbReference type="ARBA" id="ARBA00023157"/>
    </source>
</evidence>
<feature type="disulfide bond" evidence="7">
    <location>
        <begin position="345"/>
        <end position="390"/>
    </location>
</feature>
<dbReference type="PROSITE" id="PS51438">
    <property type="entry name" value="ALBUMIN_2"/>
    <property type="match status" value="3"/>
</dbReference>
<dbReference type="Proteomes" id="UP001066276">
    <property type="component" value="Chromosome 1_2"/>
</dbReference>
<dbReference type="EMBL" id="JANPWB010000002">
    <property type="protein sequence ID" value="KAJ1205991.1"/>
    <property type="molecule type" value="Genomic_DNA"/>
</dbReference>
<keyword evidence="6" id="KW-0479">Metal-binding</keyword>
<accession>A0AAV7VZY8</accession>
<keyword evidence="10" id="KW-1185">Reference proteome</keyword>
<protein>
    <recommendedName>
        <fullName evidence="8">Albumin domain-containing protein</fullName>
    </recommendedName>
</protein>
<feature type="disulfide bond" evidence="7">
    <location>
        <begin position="490"/>
        <end position="506"/>
    </location>
</feature>
<dbReference type="InterPro" id="IPR020857">
    <property type="entry name" value="Serum_albumin_CS"/>
</dbReference>
<proteinExistence type="predicted"/>
<sequence>MLQTRSFAESRILHKRDHNGHNEEHPPDLDLSVLLGNVYNELVDNFRYVAMILFSQNLQLCPYEEQVQRVKYVTELAEICSRGVLRGECGQSVMTVLVDEMCKKPENAEKYPWHEGCCGKARADRYACFLEHRLTDPDAIPAYKIPEASEICKSRSADKDAFLLNFVHEAARRHFRMYAPALIAIGHNFDDITEECCRDAATSSQCFSQKMPAHVTQLKFVSAVQKHNCYILDKFGERALKATKLIETCQTFPAASFKNVHNIVLGIAHQSKTCCGGDVMGCMIERLKLTTKMCEKKDEISSELKKCCDKDTIERSSCVAQMENDEIPADLSPHVREYIEDPQVCKHFADEKDVHLAKFTCDYAKRHPKFSIQLLLRISKGYEDLLTKCCAEEKSHDCLVKGDHELKKEIDSGKSLLKMTCDTFGQLGPCLFKDKMLVKYTKKMPQVRDESLLKITTGITTAGEKCCKLPAEKQMPCVDGGLALVIGEMCEKLPANFSNEKVVHCCSDSYGNQRPCFFALGPDEKYVPPKLSVDSFHFTDALCSSSEDVAHKQQTFLIHLVKHKPHITEEQLKKVITEYEAMKEHCCKAANHAECFIIEGPKLIEKCEGLIGVQAAAHLHA</sequence>
<dbReference type="PROSITE" id="PS00212">
    <property type="entry name" value="ALBUMIN_1"/>
    <property type="match status" value="2"/>
</dbReference>
<dbReference type="Gene3D" id="1.10.246.10">
    <property type="match status" value="6"/>
</dbReference>
<feature type="disulfide bond" evidence="7">
    <location>
        <begin position="466"/>
        <end position="477"/>
    </location>
</feature>
<comment type="subcellular location">
    <subcellularLocation>
        <location evidence="1">Secreted</location>
    </subcellularLocation>
</comment>
<feature type="domain" description="Albumin" evidence="8">
    <location>
        <begin position="23"/>
        <end position="215"/>
    </location>
</feature>
<feature type="domain" description="Albumin" evidence="8">
    <location>
        <begin position="216"/>
        <end position="408"/>
    </location>
</feature>
<feature type="disulfide bond" evidence="7">
    <location>
        <begin position="586"/>
        <end position="595"/>
    </location>
</feature>
<dbReference type="CDD" id="cd00015">
    <property type="entry name" value="ALBUMIN"/>
    <property type="match status" value="1"/>
</dbReference>